<proteinExistence type="predicted"/>
<reference evidence="4 5" key="2">
    <citation type="journal article" date="2017" name="Genome Biol. Evol.">
        <title>Trajectories and Drivers of Genome Evolution in Surface-Associated Marine Phaeobacter.</title>
        <authorList>
            <person name="Freese H.M."/>
            <person name="Sikorski J."/>
            <person name="Bunk B."/>
            <person name="Scheuner C."/>
            <person name="Meier-Kolthoff J.P."/>
            <person name="Sproer C."/>
            <person name="Gram L."/>
            <person name="Overmann J."/>
        </authorList>
    </citation>
    <scope>NUCLEOTIDE SEQUENCE [LARGE SCALE GENOMIC DNA]</scope>
    <source>
        <strain evidence="2 5">P66</strain>
        <strain evidence="3 4">P88</strain>
    </source>
</reference>
<dbReference type="EMBL" id="CP010705">
    <property type="protein sequence ID" value="AUQ93700.1"/>
    <property type="molecule type" value="Genomic_DNA"/>
</dbReference>
<reference evidence="2 5" key="3">
    <citation type="journal article" date="2017" name="Int. J. Syst. Evol. Microbiol.">
        <title>Adaptation of Surface-Associated Bacteria to the Open Ocean: A Genomically Distinct Subpopulation of Phaeobacter gallaeciensis Colonizes Pacific Mesozooplankton.</title>
        <authorList>
            <person name="Freese H.M."/>
            <person name="Methner A."/>
            <person name="Overmann J."/>
        </authorList>
    </citation>
    <scope>NUCLEOTIDE SEQUENCE [LARGE SCALE GENOMIC DNA]</scope>
    <source>
        <strain evidence="2 5">P66</strain>
    </source>
</reference>
<protein>
    <submittedName>
        <fullName evidence="3">Transcriptional regulator, MarR family</fullName>
    </submittedName>
</protein>
<dbReference type="Proteomes" id="UP000236536">
    <property type="component" value="Chromosome"/>
</dbReference>
<reference evidence="3 4" key="1">
    <citation type="journal article" date="2017" name="Front. Microbiol.">
        <title>Phaeobacter piscinae sp. nov., a species of the Roseobacter group and potential aquaculture probiont.</title>
        <authorList>
            <person name="Sonnenschein E.C."/>
            <person name="Phippen C.B.W."/>
            <person name="Nielsen K.F."/>
            <person name="Mateiu R.V."/>
            <person name="Melchiorsen J."/>
            <person name="Gram L."/>
            <person name="Overmann J."/>
            <person name="Freese H.M."/>
        </authorList>
    </citation>
    <scope>NUCLEOTIDE SEQUENCE [LARGE SCALE GENOMIC DNA]</scope>
    <source>
        <strain evidence="3 4">P88</strain>
    </source>
</reference>
<dbReference type="Gene3D" id="1.10.10.10">
    <property type="entry name" value="Winged helix-like DNA-binding domain superfamily/Winged helix DNA-binding domain"/>
    <property type="match status" value="1"/>
</dbReference>
<dbReference type="Proteomes" id="UP000236447">
    <property type="component" value="Chromosome"/>
</dbReference>
<dbReference type="SUPFAM" id="SSF46785">
    <property type="entry name" value="Winged helix' DNA-binding domain"/>
    <property type="match status" value="1"/>
</dbReference>
<organism evidence="3 4">
    <name type="scientific">Phaeobacter inhibens</name>
    <dbReference type="NCBI Taxonomy" id="221822"/>
    <lineage>
        <taxon>Bacteria</taxon>
        <taxon>Pseudomonadati</taxon>
        <taxon>Pseudomonadota</taxon>
        <taxon>Alphaproteobacteria</taxon>
        <taxon>Rhodobacterales</taxon>
        <taxon>Roseobacteraceae</taxon>
        <taxon>Phaeobacter</taxon>
    </lineage>
</organism>
<dbReference type="GO" id="GO:0006950">
    <property type="term" value="P:response to stress"/>
    <property type="evidence" value="ECO:0007669"/>
    <property type="project" value="TreeGrafter"/>
</dbReference>
<dbReference type="GO" id="GO:0003700">
    <property type="term" value="F:DNA-binding transcription factor activity"/>
    <property type="evidence" value="ECO:0007669"/>
    <property type="project" value="InterPro"/>
</dbReference>
<dbReference type="SMART" id="SM00347">
    <property type="entry name" value="HTH_MARR"/>
    <property type="match status" value="1"/>
</dbReference>
<keyword evidence="5" id="KW-1185">Reference proteome</keyword>
<evidence type="ECO:0000313" key="4">
    <source>
        <dbReference type="Proteomes" id="UP000236447"/>
    </source>
</evidence>
<dbReference type="PRINTS" id="PR00598">
    <property type="entry name" value="HTHMARR"/>
</dbReference>
<dbReference type="InterPro" id="IPR036390">
    <property type="entry name" value="WH_DNA-bd_sf"/>
</dbReference>
<sequence>MIRESDKIFDDDTGQHPREIRPEVCAMLGVFALYWRIDACIEDSVEMPELSRMECHILVRLGTPSRMGELARMLQTVPSSVTAAADRLERQGLVRRSRDPQDRRAWLLSLTPDGVAKRDRLVAAMSELFQRISGLDPDEIHQFAALSAKIHDTVIAADANPLRKE</sequence>
<dbReference type="EMBL" id="CP010725">
    <property type="protein sequence ID" value="AUQ99796.1"/>
    <property type="molecule type" value="Genomic_DNA"/>
</dbReference>
<gene>
    <name evidence="2" type="ORF">PhaeoP66_00896</name>
    <name evidence="3" type="ORF">PhaeoP88_02441</name>
</gene>
<dbReference type="AlphaFoldDB" id="A0A2I7G6I7"/>
<dbReference type="PROSITE" id="PS50995">
    <property type="entry name" value="HTH_MARR_2"/>
    <property type="match status" value="1"/>
</dbReference>
<evidence type="ECO:0000313" key="5">
    <source>
        <dbReference type="Proteomes" id="UP000236536"/>
    </source>
</evidence>
<dbReference type="InterPro" id="IPR000835">
    <property type="entry name" value="HTH_MarR-typ"/>
</dbReference>
<dbReference type="GeneID" id="57289145"/>
<dbReference type="RefSeq" id="WP_014875367.1">
    <property type="nucleotide sequence ID" value="NZ_CANLFJ010000005.1"/>
</dbReference>
<dbReference type="Pfam" id="PF01047">
    <property type="entry name" value="MarR"/>
    <property type="match status" value="1"/>
</dbReference>
<dbReference type="PANTHER" id="PTHR33164:SF57">
    <property type="entry name" value="MARR-FAMILY TRANSCRIPTIONAL REGULATOR"/>
    <property type="match status" value="1"/>
</dbReference>
<evidence type="ECO:0000313" key="3">
    <source>
        <dbReference type="EMBL" id="AUQ99796.1"/>
    </source>
</evidence>
<dbReference type="PANTHER" id="PTHR33164">
    <property type="entry name" value="TRANSCRIPTIONAL REGULATOR, MARR FAMILY"/>
    <property type="match status" value="1"/>
</dbReference>
<name>A0A2I7G6I7_9RHOB</name>
<evidence type="ECO:0000313" key="2">
    <source>
        <dbReference type="EMBL" id="AUQ93700.1"/>
    </source>
</evidence>
<dbReference type="InterPro" id="IPR036388">
    <property type="entry name" value="WH-like_DNA-bd_sf"/>
</dbReference>
<dbReference type="InterPro" id="IPR039422">
    <property type="entry name" value="MarR/SlyA-like"/>
</dbReference>
<feature type="domain" description="HTH marR-type" evidence="1">
    <location>
        <begin position="21"/>
        <end position="152"/>
    </location>
</feature>
<accession>A0A2I7G6I7</accession>
<evidence type="ECO:0000259" key="1">
    <source>
        <dbReference type="PROSITE" id="PS50995"/>
    </source>
</evidence>